<accession>A0ABS6ZZN9</accession>
<gene>
    <name evidence="1" type="ORF">KZX47_10275</name>
</gene>
<sequence length="262" mass="29697">MRYALFFDAHLGAPGWERSLPYLHRAVQEERMRGAQIVWGGDTLDWYRDRDAEPPAGLIQPGDWWLLGNHDPEPYMGLASFHYLSLDGVFVCHGDAVDLGWAFTLLERLTRKRVRRESVFSLYRILSQGPAWAMGRLGAWFWRWLGHRSLPPDYGALLAFAPLLPALVLSQPARFLPPPGELTAGLGPLITHDPQLLVARLEALYPEARRARVLVMGHLHRPQRSEVGEKTLLVSPSWKWGMPWGYVVVEGGQAEIRPVFPP</sequence>
<reference evidence="1 2" key="1">
    <citation type="submission" date="2021-07" db="EMBL/GenBank/DDBJ databases">
        <title>Thermus aquaticus gen. n. and sp. n., a nonsporulating extreme thermophile.</title>
        <authorList>
            <person name="Hu C.-J."/>
            <person name="Li W.-J."/>
            <person name="Xian W.-D."/>
        </authorList>
    </citation>
    <scope>NUCLEOTIDE SEQUENCE [LARGE SCALE GENOMIC DNA]</scope>
    <source>
        <strain evidence="1 2">SYSU G05001</strain>
    </source>
</reference>
<evidence type="ECO:0000313" key="1">
    <source>
        <dbReference type="EMBL" id="MBW6395534.1"/>
    </source>
</evidence>
<protein>
    <recommendedName>
        <fullName evidence="3">Calcineurin-like phosphoesterase domain-containing protein</fullName>
    </recommendedName>
</protein>
<dbReference type="RefSeq" id="WP_219760015.1">
    <property type="nucleotide sequence ID" value="NZ_JAHXRS010000019.1"/>
</dbReference>
<evidence type="ECO:0008006" key="3">
    <source>
        <dbReference type="Google" id="ProtNLM"/>
    </source>
</evidence>
<name>A0ABS6ZZN9_9DEIN</name>
<proteinExistence type="predicted"/>
<comment type="caution">
    <text evidence="1">The sequence shown here is derived from an EMBL/GenBank/DDBJ whole genome shotgun (WGS) entry which is preliminary data.</text>
</comment>
<keyword evidence="2" id="KW-1185">Reference proteome</keyword>
<dbReference type="EMBL" id="JAHXRS010000019">
    <property type="protein sequence ID" value="MBW6395534.1"/>
    <property type="molecule type" value="Genomic_DNA"/>
</dbReference>
<evidence type="ECO:0000313" key="2">
    <source>
        <dbReference type="Proteomes" id="UP000724268"/>
    </source>
</evidence>
<dbReference type="Proteomes" id="UP000724268">
    <property type="component" value="Unassembled WGS sequence"/>
</dbReference>
<organism evidence="1 2">
    <name type="scientific">Thermus brevis</name>
    <dbReference type="NCBI Taxonomy" id="2862456"/>
    <lineage>
        <taxon>Bacteria</taxon>
        <taxon>Thermotogati</taxon>
        <taxon>Deinococcota</taxon>
        <taxon>Deinococci</taxon>
        <taxon>Thermales</taxon>
        <taxon>Thermaceae</taxon>
        <taxon>Thermus</taxon>
    </lineage>
</organism>
<dbReference type="InterPro" id="IPR029052">
    <property type="entry name" value="Metallo-depent_PP-like"/>
</dbReference>
<dbReference type="SUPFAM" id="SSF56300">
    <property type="entry name" value="Metallo-dependent phosphatases"/>
    <property type="match status" value="1"/>
</dbReference>